<feature type="region of interest" description="Disordered" evidence="1">
    <location>
        <begin position="199"/>
        <end position="223"/>
    </location>
</feature>
<dbReference type="PANTHER" id="PTHR15955:SF8">
    <property type="entry name" value="RWD DOMAIN-CONTAINING PROTEIN 2B-RELATED"/>
    <property type="match status" value="1"/>
</dbReference>
<sequence length="416" mass="48456">MLHNKKTNPTKLLTEKTSLKNKLSESGSYNNSDETKENIKELREEFIAKVERKGAKEAEHHTKEEKSEGDNSTLIECEKLQRKELEALKLIYVRDNELTIQNENDKNNDTVIHMLLKDENMNDNVIKLIFELPKDYPLNSFLLININVKNFTPDMNSYINQEIYKEMQNYIEQENSILNIIYRVNELVENIQNNNGSILGCSNSSSDEREENTGGIEEGEEEEVQVRRDMLEAQTSLDHSEEHLINNNFAFLYCNKMSHFHHRKVLARRLCYSHHILSLVKRTYIIKWAKELKIGGYSKIGYPGIIICEGSKDEVDFYINSLNKLRWKHFDCRGMEDIVLNEYDDLDDARVLPRTMYELDSKGMRTLSNICTECGLRDLFLTSMKIYKSGEKNSTADQGKSANINSKEKNKKKKKK</sequence>
<dbReference type="Gene3D" id="3.10.110.10">
    <property type="entry name" value="Ubiquitin Conjugating Enzyme"/>
    <property type="match status" value="1"/>
</dbReference>
<keyword evidence="4" id="KW-1185">Reference proteome</keyword>
<dbReference type="GeneID" id="39748425"/>
<dbReference type="InterPro" id="IPR010541">
    <property type="entry name" value="Prp3_C"/>
</dbReference>
<dbReference type="RefSeq" id="XP_028544286.1">
    <property type="nucleotide sequence ID" value="XM_028688485.1"/>
</dbReference>
<dbReference type="OrthoDB" id="432412at2759"/>
<comment type="caution">
    <text evidence="3">The sequence shown here is derived from an EMBL/GenBank/DDBJ whole genome shotgun (WGS) entry which is preliminary data.</text>
</comment>
<protein>
    <recommendedName>
        <fullName evidence="2">RWD domain-containing protein</fullName>
    </recommendedName>
</protein>
<proteinExistence type="predicted"/>
<dbReference type="AlphaFoldDB" id="A0A1Y1JKH8"/>
<evidence type="ECO:0000313" key="3">
    <source>
        <dbReference type="EMBL" id="GAW81697.1"/>
    </source>
</evidence>
<feature type="compositionally biased region" description="Polar residues" evidence="1">
    <location>
        <begin position="20"/>
        <end position="32"/>
    </location>
</feature>
<evidence type="ECO:0000259" key="2">
    <source>
        <dbReference type="PROSITE" id="PS50908"/>
    </source>
</evidence>
<dbReference type="Proteomes" id="UP000195521">
    <property type="component" value="Unassembled WGS sequence"/>
</dbReference>
<dbReference type="InterPro" id="IPR016135">
    <property type="entry name" value="UBQ-conjugating_enzyme/RWD"/>
</dbReference>
<accession>A0A1Y1JKH8</accession>
<dbReference type="CDD" id="cd24163">
    <property type="entry name" value="RWDD2_C"/>
    <property type="match status" value="1"/>
</dbReference>
<dbReference type="SUPFAM" id="SSF54495">
    <property type="entry name" value="UBC-like"/>
    <property type="match status" value="1"/>
</dbReference>
<evidence type="ECO:0000256" key="1">
    <source>
        <dbReference type="SAM" id="MobiDB-lite"/>
    </source>
</evidence>
<feature type="region of interest" description="Disordered" evidence="1">
    <location>
        <begin position="1"/>
        <end position="37"/>
    </location>
</feature>
<dbReference type="InterPro" id="IPR006575">
    <property type="entry name" value="RWD_dom"/>
</dbReference>
<name>A0A1Y1JKH8_PLAGO</name>
<feature type="region of interest" description="Disordered" evidence="1">
    <location>
        <begin position="391"/>
        <end position="416"/>
    </location>
</feature>
<evidence type="ECO:0000313" key="4">
    <source>
        <dbReference type="Proteomes" id="UP000195521"/>
    </source>
</evidence>
<feature type="region of interest" description="Disordered" evidence="1">
    <location>
        <begin position="51"/>
        <end position="71"/>
    </location>
</feature>
<dbReference type="Pfam" id="PF06544">
    <property type="entry name" value="Prp3_C"/>
    <property type="match status" value="1"/>
</dbReference>
<dbReference type="PANTHER" id="PTHR15955">
    <property type="entry name" value="RWD DOMAIN CONTAINING PROTEIN 2"/>
    <property type="match status" value="1"/>
</dbReference>
<dbReference type="OMA" id="GIIICEG"/>
<dbReference type="Pfam" id="PF05773">
    <property type="entry name" value="RWD"/>
    <property type="match status" value="1"/>
</dbReference>
<dbReference type="InterPro" id="IPR017359">
    <property type="entry name" value="Phi-like"/>
</dbReference>
<feature type="compositionally biased region" description="Basic and acidic residues" evidence="1">
    <location>
        <begin position="51"/>
        <end position="69"/>
    </location>
</feature>
<gene>
    <name evidence="3" type="ORF">PGO_111460</name>
</gene>
<organism evidence="3 4">
    <name type="scientific">Plasmodium gonderi</name>
    <dbReference type="NCBI Taxonomy" id="77519"/>
    <lineage>
        <taxon>Eukaryota</taxon>
        <taxon>Sar</taxon>
        <taxon>Alveolata</taxon>
        <taxon>Apicomplexa</taxon>
        <taxon>Aconoidasida</taxon>
        <taxon>Haemosporida</taxon>
        <taxon>Plasmodiidae</taxon>
        <taxon>Plasmodium</taxon>
        <taxon>Plasmodium (Plasmodium)</taxon>
    </lineage>
</organism>
<dbReference type="EMBL" id="BDQF01000012">
    <property type="protein sequence ID" value="GAW81697.1"/>
    <property type="molecule type" value="Genomic_DNA"/>
</dbReference>
<reference evidence="4" key="1">
    <citation type="submission" date="2017-04" db="EMBL/GenBank/DDBJ databases">
        <title>Plasmodium gonderi genome.</title>
        <authorList>
            <person name="Arisue N."/>
            <person name="Honma H."/>
            <person name="Kawai S."/>
            <person name="Tougan T."/>
            <person name="Tanabe K."/>
            <person name="Horii T."/>
        </authorList>
    </citation>
    <scope>NUCLEOTIDE SEQUENCE [LARGE SCALE GENOMIC DNA]</scope>
    <source>
        <strain evidence="4">ATCC 30045</strain>
    </source>
</reference>
<dbReference type="InterPro" id="IPR059181">
    <property type="entry name" value="RWDD2A-B_C"/>
</dbReference>
<feature type="domain" description="RWD" evidence="2">
    <location>
        <begin position="83"/>
        <end position="191"/>
    </location>
</feature>
<dbReference type="PROSITE" id="PS50908">
    <property type="entry name" value="RWD"/>
    <property type="match status" value="1"/>
</dbReference>